<evidence type="ECO:0000313" key="4">
    <source>
        <dbReference type="Proteomes" id="UP000044938"/>
    </source>
</evidence>
<evidence type="ECO:0000313" key="5">
    <source>
        <dbReference type="Proteomes" id="UP000049023"/>
    </source>
</evidence>
<dbReference type="EMBL" id="CP024614">
    <property type="protein sequence ID" value="AUS50014.1"/>
    <property type="molecule type" value="Genomic_DNA"/>
</dbReference>
<evidence type="ECO:0000313" key="6">
    <source>
        <dbReference type="Proteomes" id="UP000236349"/>
    </source>
</evidence>
<sequence>MTSPKLQSICAVDPDPITVPLTKAITRKLSFPPRQ</sequence>
<dbReference type="EMBL" id="CNFU01001109">
    <property type="protein sequence ID" value="CKT03791.1"/>
    <property type="molecule type" value="Genomic_DNA"/>
</dbReference>
<organism evidence="1 6">
    <name type="scientific">Mycobacterium tuberculosis</name>
    <dbReference type="NCBI Taxonomy" id="1773"/>
    <lineage>
        <taxon>Bacteria</taxon>
        <taxon>Bacillati</taxon>
        <taxon>Actinomycetota</taxon>
        <taxon>Actinomycetes</taxon>
        <taxon>Mycobacteriales</taxon>
        <taxon>Mycobacteriaceae</taxon>
        <taxon>Mycobacterium</taxon>
        <taxon>Mycobacterium tuberculosis complex</taxon>
    </lineage>
</organism>
<evidence type="ECO:0000313" key="2">
    <source>
        <dbReference type="EMBL" id="CKT03791.1"/>
    </source>
</evidence>
<dbReference type="AlphaFoldDB" id="A0A0U0SQE6"/>
<dbReference type="Proteomes" id="UP000049023">
    <property type="component" value="Unassembled WGS sequence"/>
</dbReference>
<evidence type="ECO:0000313" key="3">
    <source>
        <dbReference type="EMBL" id="COV39685.1"/>
    </source>
</evidence>
<proteinExistence type="predicted"/>
<dbReference type="EMBL" id="CSAJ01000007">
    <property type="protein sequence ID" value="COV39685.1"/>
    <property type="molecule type" value="Genomic_DNA"/>
</dbReference>
<gene>
    <name evidence="1" type="ORF">CAB90_01061</name>
    <name evidence="3" type="ORF">ERS007720_00120</name>
    <name evidence="2" type="ORF">ERS027661_03857</name>
</gene>
<evidence type="ECO:0000313" key="1">
    <source>
        <dbReference type="EMBL" id="AUS50014.1"/>
    </source>
</evidence>
<reference evidence="1 6" key="2">
    <citation type="submission" date="2017-10" db="EMBL/GenBank/DDBJ databases">
        <title>Clinical isolate obtained from a human patient with meningeal tuberculosis in michoacan, Mexico.</title>
        <authorList>
            <person name="Guillen-Nepita A.L."/>
            <person name="Negrete-Paz A.M."/>
            <person name="Vazquez-Marrufo G."/>
            <person name="Cruz-Hernandez A."/>
            <person name="Fresia P."/>
            <person name="Naya H."/>
            <person name="Vazquez-Garciduenas M.S."/>
        </authorList>
    </citation>
    <scope>NUCLEOTIDE SEQUENCE [LARGE SCALE GENOMIC DNA]</scope>
    <source>
        <strain evidence="6">Beijing/MYC004</strain>
        <strain evidence="1">MYC004</strain>
    </source>
</reference>
<protein>
    <submittedName>
        <fullName evidence="1">Uncharacterized protein</fullName>
    </submittedName>
</protein>
<reference evidence="4 5" key="1">
    <citation type="submission" date="2015-03" db="EMBL/GenBank/DDBJ databases">
        <authorList>
            <consortium name="Pathogen Informatics"/>
        </authorList>
    </citation>
    <scope>NUCLEOTIDE SEQUENCE [LARGE SCALE GENOMIC DNA]</scope>
    <source>
        <strain evidence="2 5">Bir 187</strain>
        <strain evidence="3 4">M09401471</strain>
    </source>
</reference>
<accession>A0A0U0SQE6</accession>
<dbReference type="Proteomes" id="UP000044938">
    <property type="component" value="Unassembled WGS sequence"/>
</dbReference>
<name>A0A0U0SQE6_MYCTX</name>
<dbReference type="Proteomes" id="UP000236349">
    <property type="component" value="Chromosome"/>
</dbReference>